<dbReference type="SMART" id="SM00066">
    <property type="entry name" value="GAL4"/>
    <property type="match status" value="1"/>
</dbReference>
<reference evidence="8 9" key="1">
    <citation type="submission" date="2024-07" db="EMBL/GenBank/DDBJ databases">
        <title>Section-level genome sequencing and comparative genomics of Aspergillus sections Usti and Cavernicolus.</title>
        <authorList>
            <consortium name="Lawrence Berkeley National Laboratory"/>
            <person name="Nybo J.L."/>
            <person name="Vesth T.C."/>
            <person name="Theobald S."/>
            <person name="Frisvad J.C."/>
            <person name="Larsen T.O."/>
            <person name="Kjaerboelling I."/>
            <person name="Rothschild-Mancinelli K."/>
            <person name="Lyhne E.K."/>
            <person name="Kogle M.E."/>
            <person name="Barry K."/>
            <person name="Clum A."/>
            <person name="Na H."/>
            <person name="Ledsgaard L."/>
            <person name="Lin J."/>
            <person name="Lipzen A."/>
            <person name="Kuo A."/>
            <person name="Riley R."/>
            <person name="Mondo S."/>
            <person name="Labutti K."/>
            <person name="Haridas S."/>
            <person name="Pangalinan J."/>
            <person name="Salamov A.A."/>
            <person name="Simmons B.A."/>
            <person name="Magnuson J.K."/>
            <person name="Chen J."/>
            <person name="Drula E."/>
            <person name="Henrissat B."/>
            <person name="Wiebenga A."/>
            <person name="Lubbers R.J."/>
            <person name="Gomes A.C."/>
            <person name="Makela M.R."/>
            <person name="Stajich J."/>
            <person name="Grigoriev I.V."/>
            <person name="Mortensen U.H."/>
            <person name="De Vries R.P."/>
            <person name="Baker S.E."/>
            <person name="Andersen M.R."/>
        </authorList>
    </citation>
    <scope>NUCLEOTIDE SEQUENCE [LARGE SCALE GENOMIC DNA]</scope>
    <source>
        <strain evidence="8 9">CBS 588.65</strain>
    </source>
</reference>
<protein>
    <recommendedName>
        <fullName evidence="7">Zn(2)-C6 fungal-type domain-containing protein</fullName>
    </recommendedName>
</protein>
<keyword evidence="4" id="KW-0238">DNA-binding</keyword>
<comment type="caution">
    <text evidence="8">The sequence shown here is derived from an EMBL/GenBank/DDBJ whole genome shotgun (WGS) entry which is preliminary data.</text>
</comment>
<organism evidence="8 9">
    <name type="scientific">Aspergillus granulosus</name>
    <dbReference type="NCBI Taxonomy" id="176169"/>
    <lineage>
        <taxon>Eukaryota</taxon>
        <taxon>Fungi</taxon>
        <taxon>Dikarya</taxon>
        <taxon>Ascomycota</taxon>
        <taxon>Pezizomycotina</taxon>
        <taxon>Eurotiomycetes</taxon>
        <taxon>Eurotiomycetidae</taxon>
        <taxon>Eurotiales</taxon>
        <taxon>Aspergillaceae</taxon>
        <taxon>Aspergillus</taxon>
        <taxon>Aspergillus subgen. Nidulantes</taxon>
    </lineage>
</organism>
<dbReference type="Gene3D" id="4.10.240.10">
    <property type="entry name" value="Zn(2)-C6 fungal-type DNA-binding domain"/>
    <property type="match status" value="1"/>
</dbReference>
<dbReference type="InterPro" id="IPR036864">
    <property type="entry name" value="Zn2-C6_fun-type_DNA-bd_sf"/>
</dbReference>
<feature type="domain" description="Zn(2)-C6 fungal-type" evidence="7">
    <location>
        <begin position="24"/>
        <end position="54"/>
    </location>
</feature>
<sequence length="568" mass="63167">MLTLFGFQQKTYHPRRAHRKSRAGCLTCKKRRVKCDETHPICHHCIRTGWLCSWPDIQPPGQAQFQILQPPPGQDTYSALSIPSTIPSRIFQTQREARFFDFFRLHTVADLSGWSPSPFWQRLVLQMVHSEPAARRAAIALGALHVEGAATEFTLRCYGEALATLRSHITNPGTVLNIDVCLTTCLLLSCFEIARKDYPAAQIHYAGGLGILKRYKRGVRPQGHLASASEEPLHTTFFFLETHVIAFLSNRPSPGYTQEPIYTSSSSQSSSTSSSFQPFSLADLTLFIPLNFPSLSAATESFLRIQNAIQSATTQVTYQMAFSHSLPVPNDEGMYPHREAYGASVAFPEGLGGLLREGLGILKMWERAFEDMVATSGFGFGGEDDENGGRSLHDERVIALLRGLASILMIRCSRDPGLGEMGYDIFQPQYEIALGQFERSVELAWSKKEASRGNAPQPQPLFSLALGVLHGLYDLIAKCRDLSIRERGLDILSRMPFREGLWDGRNARRVNEAIISFEERYRIPGIGGPAGIPAEHRLVGVNFMFSPGRFKIIADSGEGRGVCWVELD</sequence>
<dbReference type="InterPro" id="IPR052360">
    <property type="entry name" value="Transcr_Regulatory_Proteins"/>
</dbReference>
<dbReference type="SUPFAM" id="SSF57701">
    <property type="entry name" value="Zn2/Cys6 DNA-binding domain"/>
    <property type="match status" value="1"/>
</dbReference>
<keyword evidence="9" id="KW-1185">Reference proteome</keyword>
<gene>
    <name evidence="8" type="ORF">BJX63DRAFT_273679</name>
</gene>
<evidence type="ECO:0000313" key="9">
    <source>
        <dbReference type="Proteomes" id="UP001610334"/>
    </source>
</evidence>
<dbReference type="CDD" id="cd00067">
    <property type="entry name" value="GAL4"/>
    <property type="match status" value="1"/>
</dbReference>
<evidence type="ECO:0000259" key="7">
    <source>
        <dbReference type="PROSITE" id="PS50048"/>
    </source>
</evidence>
<evidence type="ECO:0000256" key="4">
    <source>
        <dbReference type="ARBA" id="ARBA00023125"/>
    </source>
</evidence>
<dbReference type="EMBL" id="JBFXLT010000055">
    <property type="protein sequence ID" value="KAL2811719.1"/>
    <property type="molecule type" value="Genomic_DNA"/>
</dbReference>
<dbReference type="PROSITE" id="PS00463">
    <property type="entry name" value="ZN2_CY6_FUNGAL_1"/>
    <property type="match status" value="1"/>
</dbReference>
<keyword evidence="3" id="KW-0805">Transcription regulation</keyword>
<keyword evidence="2" id="KW-0862">Zinc</keyword>
<dbReference type="InterPro" id="IPR021858">
    <property type="entry name" value="Fun_TF"/>
</dbReference>
<dbReference type="Pfam" id="PF00172">
    <property type="entry name" value="Zn_clus"/>
    <property type="match status" value="1"/>
</dbReference>
<evidence type="ECO:0000256" key="6">
    <source>
        <dbReference type="ARBA" id="ARBA00023242"/>
    </source>
</evidence>
<dbReference type="PROSITE" id="PS50048">
    <property type="entry name" value="ZN2_CY6_FUNGAL_2"/>
    <property type="match status" value="1"/>
</dbReference>
<dbReference type="PANTHER" id="PTHR36206">
    <property type="entry name" value="ASPERCRYPTIN BIOSYNTHESIS CLUSTER-SPECIFIC TRANSCRIPTION REGULATOR ATNN-RELATED"/>
    <property type="match status" value="1"/>
</dbReference>
<evidence type="ECO:0000256" key="5">
    <source>
        <dbReference type="ARBA" id="ARBA00023163"/>
    </source>
</evidence>
<evidence type="ECO:0000256" key="3">
    <source>
        <dbReference type="ARBA" id="ARBA00023015"/>
    </source>
</evidence>
<evidence type="ECO:0000256" key="1">
    <source>
        <dbReference type="ARBA" id="ARBA00022723"/>
    </source>
</evidence>
<keyword evidence="1" id="KW-0479">Metal-binding</keyword>
<keyword evidence="5" id="KW-0804">Transcription</keyword>
<name>A0ABR4H8D4_9EURO</name>
<dbReference type="InterPro" id="IPR001138">
    <property type="entry name" value="Zn2Cys6_DnaBD"/>
</dbReference>
<keyword evidence="6" id="KW-0539">Nucleus</keyword>
<dbReference type="Proteomes" id="UP001610334">
    <property type="component" value="Unassembled WGS sequence"/>
</dbReference>
<dbReference type="PANTHER" id="PTHR36206:SF13">
    <property type="entry name" value="TRANSCRIPTIONAL REGULATORY PROTEIN MOC3"/>
    <property type="match status" value="1"/>
</dbReference>
<evidence type="ECO:0000313" key="8">
    <source>
        <dbReference type="EMBL" id="KAL2811719.1"/>
    </source>
</evidence>
<proteinExistence type="predicted"/>
<dbReference type="Pfam" id="PF11951">
    <property type="entry name" value="Fungal_trans_2"/>
    <property type="match status" value="1"/>
</dbReference>
<evidence type="ECO:0000256" key="2">
    <source>
        <dbReference type="ARBA" id="ARBA00022833"/>
    </source>
</evidence>
<accession>A0ABR4H8D4</accession>